<dbReference type="PROSITE" id="PS00518">
    <property type="entry name" value="ZF_RING_1"/>
    <property type="match status" value="1"/>
</dbReference>
<dbReference type="SUPFAM" id="SSF57850">
    <property type="entry name" value="RING/U-box"/>
    <property type="match status" value="1"/>
</dbReference>
<gene>
    <name evidence="14" type="ORF">OPV22_008060</name>
</gene>
<comment type="catalytic activity">
    <reaction evidence="1">
        <text>S-ubiquitinyl-[E2 ubiquitin-conjugating enzyme]-L-cysteine + [acceptor protein]-L-lysine = [E2 ubiquitin-conjugating enzyme]-L-cysteine + N(6)-ubiquitinyl-[acceptor protein]-L-lysine.</text>
        <dbReference type="EC" id="2.3.2.27"/>
    </reaction>
</comment>
<dbReference type="AlphaFoldDB" id="A0AAV8RCL1"/>
<dbReference type="InterPro" id="IPR001841">
    <property type="entry name" value="Znf_RING"/>
</dbReference>
<keyword evidence="8" id="KW-0833">Ubl conjugation pathway</keyword>
<evidence type="ECO:0000256" key="12">
    <source>
        <dbReference type="PROSITE-ProRule" id="PRU00175"/>
    </source>
</evidence>
<dbReference type="PROSITE" id="PS50297">
    <property type="entry name" value="ANK_REP_REGION"/>
    <property type="match status" value="3"/>
</dbReference>
<accession>A0AAV8RCL1</accession>
<dbReference type="InterPro" id="IPR056760">
    <property type="entry name" value="RING_XB3-like"/>
</dbReference>
<evidence type="ECO:0000256" key="3">
    <source>
        <dbReference type="ARBA" id="ARBA00012483"/>
    </source>
</evidence>
<evidence type="ECO:0000256" key="2">
    <source>
        <dbReference type="ARBA" id="ARBA00004906"/>
    </source>
</evidence>
<feature type="domain" description="RING-type" evidence="13">
    <location>
        <begin position="394"/>
        <end position="444"/>
    </location>
</feature>
<dbReference type="PROSITE" id="PS50089">
    <property type="entry name" value="ZF_RING_2"/>
    <property type="match status" value="1"/>
</dbReference>
<keyword evidence="15" id="KW-1185">Reference proteome</keyword>
<keyword evidence="4" id="KW-0808">Transferase</keyword>
<dbReference type="InterPro" id="IPR051165">
    <property type="entry name" value="Multifunctional_ANK_Repeat"/>
</dbReference>
<evidence type="ECO:0000256" key="10">
    <source>
        <dbReference type="ARBA" id="ARBA00023043"/>
    </source>
</evidence>
<evidence type="ECO:0000259" key="13">
    <source>
        <dbReference type="PROSITE" id="PS50089"/>
    </source>
</evidence>
<dbReference type="Gene3D" id="1.25.40.20">
    <property type="entry name" value="Ankyrin repeat-containing domain"/>
    <property type="match status" value="2"/>
</dbReference>
<dbReference type="PANTHER" id="PTHR24123">
    <property type="entry name" value="ANKYRIN REPEAT-CONTAINING"/>
    <property type="match status" value="1"/>
</dbReference>
<proteinExistence type="predicted"/>
<evidence type="ECO:0000313" key="14">
    <source>
        <dbReference type="EMBL" id="KAJ8497508.1"/>
    </source>
</evidence>
<dbReference type="PANTHER" id="PTHR24123:SF33">
    <property type="entry name" value="PROTEIN HOS4"/>
    <property type="match status" value="1"/>
</dbReference>
<keyword evidence="10 11" id="KW-0040">ANK repeat</keyword>
<dbReference type="InterPro" id="IPR036770">
    <property type="entry name" value="Ankyrin_rpt-contain_sf"/>
</dbReference>
<keyword evidence="7 12" id="KW-0863">Zinc-finger</keyword>
<dbReference type="Pfam" id="PF00023">
    <property type="entry name" value="Ank"/>
    <property type="match status" value="1"/>
</dbReference>
<dbReference type="InterPro" id="IPR002110">
    <property type="entry name" value="Ankyrin_rpt"/>
</dbReference>
<sequence length="611" mass="65971">MLLDWGGVPKVQNMELAAEGSRAWTKIKNLGVSLSPSFLTVSSFDVGCCLVWRFPMMHVMLYIAEEFLSPSLSRSELMGNCLWCSASGRRLMTAARDGDLEEARMLLEMRPGLAKYSTFGGLSSPLHVAASGGHSEIAMLLLEYGADVNSRNIYGRTALMEACNNGYWEVVQTLLLYKCDVLRAEYLSGWTALHFAAQGGRIPCIRLLAADFAPAVPDAVTKSSEDETHRNLPNSSYDQHSLSRFVKKTAKCGITALHLAALNGNVDCVHLLLDLHADVSATALSHNTSSTASIGAGSTPLHYAAYSGNLKCCQVLLARGASRSAVNGHGWLPVDVARIYGCNELVPVLKPDSNLTIPAFPTSCLSLPLISILKIAREYGLHSSTVPSDDSDLCAVCLENTCAVAAEGCGHEFCTRCALCLSSTCNMGLETSAPPGSIPCPLCREGIVAFARLPTLLVKDLSLKGNSDSHSQNPSAIAIRSEFCKKQSAVVPSENPRQWEAEERWICSIPAAGKLFDGLDVGVGRDGLSRRRARVLEAVGESFDKIIGRPETKDDEGDLANDSAGECEYGERFHFGAETQMGEKQCWEEMCEKEEAMASCIYSVLDGSELF</sequence>
<comment type="caution">
    <text evidence="14">The sequence shown here is derived from an EMBL/GenBank/DDBJ whole genome shotgun (WGS) entry which is preliminary data.</text>
</comment>
<evidence type="ECO:0000256" key="9">
    <source>
        <dbReference type="ARBA" id="ARBA00022833"/>
    </source>
</evidence>
<evidence type="ECO:0000256" key="7">
    <source>
        <dbReference type="ARBA" id="ARBA00022771"/>
    </source>
</evidence>
<evidence type="ECO:0000256" key="11">
    <source>
        <dbReference type="PROSITE-ProRule" id="PRU00023"/>
    </source>
</evidence>
<feature type="repeat" description="ANK" evidence="11">
    <location>
        <begin position="296"/>
        <end position="328"/>
    </location>
</feature>
<dbReference type="Pfam" id="PF12796">
    <property type="entry name" value="Ank_2"/>
    <property type="match status" value="2"/>
</dbReference>
<dbReference type="GO" id="GO:0008270">
    <property type="term" value="F:zinc ion binding"/>
    <property type="evidence" value="ECO:0007669"/>
    <property type="project" value="UniProtKB-KW"/>
</dbReference>
<dbReference type="GO" id="GO:0061630">
    <property type="term" value="F:ubiquitin protein ligase activity"/>
    <property type="evidence" value="ECO:0007669"/>
    <property type="project" value="UniProtKB-EC"/>
</dbReference>
<dbReference type="EC" id="2.3.2.27" evidence="3"/>
<evidence type="ECO:0000256" key="5">
    <source>
        <dbReference type="ARBA" id="ARBA00022723"/>
    </source>
</evidence>
<dbReference type="Gene3D" id="3.30.40.10">
    <property type="entry name" value="Zinc/RING finger domain, C3HC4 (zinc finger)"/>
    <property type="match status" value="1"/>
</dbReference>
<name>A0AAV8RCL1_ENSVE</name>
<evidence type="ECO:0000313" key="15">
    <source>
        <dbReference type="Proteomes" id="UP001222027"/>
    </source>
</evidence>
<evidence type="ECO:0000256" key="1">
    <source>
        <dbReference type="ARBA" id="ARBA00000900"/>
    </source>
</evidence>
<dbReference type="SMART" id="SM00248">
    <property type="entry name" value="ANK"/>
    <property type="match status" value="5"/>
</dbReference>
<dbReference type="InterPro" id="IPR017907">
    <property type="entry name" value="Znf_RING_CS"/>
</dbReference>
<feature type="repeat" description="ANK" evidence="11">
    <location>
        <begin position="121"/>
        <end position="153"/>
    </location>
</feature>
<dbReference type="SUPFAM" id="SSF48403">
    <property type="entry name" value="Ankyrin repeat"/>
    <property type="match status" value="1"/>
</dbReference>
<dbReference type="InterPro" id="IPR013083">
    <property type="entry name" value="Znf_RING/FYVE/PHD"/>
</dbReference>
<feature type="repeat" description="ANK" evidence="11">
    <location>
        <begin position="252"/>
        <end position="284"/>
    </location>
</feature>
<keyword evidence="6" id="KW-0677">Repeat</keyword>
<dbReference type="Proteomes" id="UP001222027">
    <property type="component" value="Unassembled WGS sequence"/>
</dbReference>
<organism evidence="14 15">
    <name type="scientific">Ensete ventricosum</name>
    <name type="common">Abyssinian banana</name>
    <name type="synonym">Musa ensete</name>
    <dbReference type="NCBI Taxonomy" id="4639"/>
    <lineage>
        <taxon>Eukaryota</taxon>
        <taxon>Viridiplantae</taxon>
        <taxon>Streptophyta</taxon>
        <taxon>Embryophyta</taxon>
        <taxon>Tracheophyta</taxon>
        <taxon>Spermatophyta</taxon>
        <taxon>Magnoliopsida</taxon>
        <taxon>Liliopsida</taxon>
        <taxon>Zingiberales</taxon>
        <taxon>Musaceae</taxon>
        <taxon>Ensete</taxon>
    </lineage>
</organism>
<evidence type="ECO:0000256" key="8">
    <source>
        <dbReference type="ARBA" id="ARBA00022786"/>
    </source>
</evidence>
<evidence type="ECO:0000256" key="6">
    <source>
        <dbReference type="ARBA" id="ARBA00022737"/>
    </source>
</evidence>
<keyword evidence="9" id="KW-0862">Zinc</keyword>
<evidence type="ECO:0000256" key="4">
    <source>
        <dbReference type="ARBA" id="ARBA00022679"/>
    </source>
</evidence>
<dbReference type="PROSITE" id="PS50088">
    <property type="entry name" value="ANK_REPEAT"/>
    <property type="match status" value="3"/>
</dbReference>
<dbReference type="EMBL" id="JAQQAF010000003">
    <property type="protein sequence ID" value="KAJ8497508.1"/>
    <property type="molecule type" value="Genomic_DNA"/>
</dbReference>
<comment type="pathway">
    <text evidence="2">Protein modification; protein ubiquitination.</text>
</comment>
<dbReference type="Pfam" id="PF24921">
    <property type="entry name" value="RING_XB3-XBAT31"/>
    <property type="match status" value="1"/>
</dbReference>
<keyword evidence="5" id="KW-0479">Metal-binding</keyword>
<protein>
    <recommendedName>
        <fullName evidence="3">RING-type E3 ubiquitin transferase</fullName>
        <ecNumber evidence="3">2.3.2.27</ecNumber>
    </recommendedName>
</protein>
<dbReference type="SMART" id="SM00184">
    <property type="entry name" value="RING"/>
    <property type="match status" value="1"/>
</dbReference>
<reference evidence="14 15" key="1">
    <citation type="submission" date="2022-12" db="EMBL/GenBank/DDBJ databases">
        <title>Chromosome-scale assembly of the Ensete ventricosum genome.</title>
        <authorList>
            <person name="Dussert Y."/>
            <person name="Stocks J."/>
            <person name="Wendawek A."/>
            <person name="Woldeyes F."/>
            <person name="Nichols R.A."/>
            <person name="Borrell J.S."/>
        </authorList>
    </citation>
    <scope>NUCLEOTIDE SEQUENCE [LARGE SCALE GENOMIC DNA]</scope>
    <source>
        <strain evidence="15">cv. Maze</strain>
        <tissue evidence="14">Seeds</tissue>
    </source>
</reference>